<reference evidence="6 7" key="1">
    <citation type="submission" date="2019-05" db="EMBL/GenBank/DDBJ databases">
        <authorList>
            <person name="Narsing Rao M.P."/>
            <person name="Li W.J."/>
        </authorList>
    </citation>
    <scope>NUCLEOTIDE SEQUENCE [LARGE SCALE GENOMIC DNA]</scope>
    <source>
        <strain evidence="6 7">SYSU_K30003</strain>
    </source>
</reference>
<evidence type="ECO:0000259" key="5">
    <source>
        <dbReference type="PROSITE" id="PS01124"/>
    </source>
</evidence>
<dbReference type="GO" id="GO:0043565">
    <property type="term" value="F:sequence-specific DNA binding"/>
    <property type="evidence" value="ECO:0007669"/>
    <property type="project" value="InterPro"/>
</dbReference>
<comment type="caution">
    <text evidence="6">The sequence shown here is derived from an EMBL/GenBank/DDBJ whole genome shotgun (WGS) entry which is preliminary data.</text>
</comment>
<evidence type="ECO:0000256" key="1">
    <source>
        <dbReference type="ARBA" id="ARBA00023015"/>
    </source>
</evidence>
<keyword evidence="3" id="KW-0804">Transcription</keyword>
<dbReference type="InterPro" id="IPR018062">
    <property type="entry name" value="HTH_AraC-typ_CS"/>
</dbReference>
<keyword evidence="4" id="KW-0812">Transmembrane</keyword>
<accession>A0A5R9GCS1</accession>
<evidence type="ECO:0000313" key="7">
    <source>
        <dbReference type="Proteomes" id="UP000309676"/>
    </source>
</evidence>
<keyword evidence="7" id="KW-1185">Reference proteome</keyword>
<keyword evidence="1" id="KW-0805">Transcription regulation</keyword>
<evidence type="ECO:0000256" key="4">
    <source>
        <dbReference type="SAM" id="Phobius"/>
    </source>
</evidence>
<protein>
    <submittedName>
        <fullName evidence="6">AraC family transcriptional regulator</fullName>
    </submittedName>
</protein>
<feature type="domain" description="HTH araC/xylS-type" evidence="5">
    <location>
        <begin position="670"/>
        <end position="769"/>
    </location>
</feature>
<dbReference type="GO" id="GO:0003700">
    <property type="term" value="F:DNA-binding transcription factor activity"/>
    <property type="evidence" value="ECO:0007669"/>
    <property type="project" value="InterPro"/>
</dbReference>
<dbReference type="InterPro" id="IPR009057">
    <property type="entry name" value="Homeodomain-like_sf"/>
</dbReference>
<dbReference type="InterPro" id="IPR018060">
    <property type="entry name" value="HTH_AraC"/>
</dbReference>
<dbReference type="Gene3D" id="3.30.450.20">
    <property type="entry name" value="PAS domain"/>
    <property type="match status" value="1"/>
</dbReference>
<keyword evidence="4" id="KW-1133">Transmembrane helix</keyword>
<name>A0A5R9GCS1_9BACL</name>
<dbReference type="RefSeq" id="WP_138194370.1">
    <property type="nucleotide sequence ID" value="NZ_VCIW01000006.1"/>
</dbReference>
<gene>
    <name evidence="6" type="ORF">FE782_12255</name>
</gene>
<sequence length="782" mass="88677">MGFWKRFIRRANRRRSAFLTLLSSYIAIFLLPVMIGAVVYDKVEGIMVENASRSNKAMLEQVRLAVDNRMSEVEKLAVQISLNPKLQWLLDSKDYGDSQELYKFIEFMKDLARYGTVSSSINNFYVYFANTDTVLTPSMRTNSRMYYNEISGYKDVSYDAYREQVLEGYHLRSILPSAALRNDARVVTYAQSLPLGERTAPKGTLIILVDEKQIRDLLEQIEWVNSGSIYILNEDRDIVMTTASDDELSARLKSRLNTGQDYLSYVNDAGREMMVTYTSSADNGWTYVSVVPKNIVLAKVMTVKSWAVSLVLVCLLGGAVASYSMAYKNYRPIREVVNALVQGRSMPRDRSSNEYDFIKQSIASSIAEERRLQRTISKQAPVIQADFLSRLVRGHVDASSITDEDLRFMGVSFLSDRFCVVLVDVDDGKRFMREDSEKEWALVRFVVGNLGGELLGEAGHSIEMERNRVLFLISLPEREPETSAYLSDFVRQLRELLDGRFLTQVTLAISRVHRGLGKIAEGYGEAILALDYKLIKGHHSIIYYDDLAELELGHYHYPTAVEAQLMNYVKSGDFENAETALNQIYEVNFHAGGLTPEMGKCLFFDLVSTYFKLAATLGPAETPFGEPDPAKWVSGGATAEEMFRRTKALFRQLCERMDSERPRPGDQLYQRIQRYVEAHVPDGNLGLNAIADHFGMNPAYLSSFFKKHCGENVSDYIARVRVSESKKLLRDTDWTLAEIAEKVGYAGSVGLIRVFKKLEGITPGQYRANLENEERITVLKNR</sequence>
<keyword evidence="2" id="KW-0238">DNA-binding</keyword>
<evidence type="ECO:0000256" key="2">
    <source>
        <dbReference type="ARBA" id="ARBA00023125"/>
    </source>
</evidence>
<evidence type="ECO:0000256" key="3">
    <source>
        <dbReference type="ARBA" id="ARBA00023163"/>
    </source>
</evidence>
<dbReference type="Pfam" id="PF12833">
    <property type="entry name" value="HTH_18"/>
    <property type="match status" value="1"/>
</dbReference>
<dbReference type="InterPro" id="IPR041522">
    <property type="entry name" value="CdaR_GGDEF"/>
</dbReference>
<dbReference type="AlphaFoldDB" id="A0A5R9GCS1"/>
<dbReference type="PANTHER" id="PTHR43280">
    <property type="entry name" value="ARAC-FAMILY TRANSCRIPTIONAL REGULATOR"/>
    <property type="match status" value="1"/>
</dbReference>
<dbReference type="Pfam" id="PF17853">
    <property type="entry name" value="GGDEF_2"/>
    <property type="match status" value="1"/>
</dbReference>
<organism evidence="6 7">
    <name type="scientific">Paenibacillus antri</name>
    <dbReference type="NCBI Taxonomy" id="2582848"/>
    <lineage>
        <taxon>Bacteria</taxon>
        <taxon>Bacillati</taxon>
        <taxon>Bacillota</taxon>
        <taxon>Bacilli</taxon>
        <taxon>Bacillales</taxon>
        <taxon>Paenibacillaceae</taxon>
        <taxon>Paenibacillus</taxon>
    </lineage>
</organism>
<dbReference type="PROSITE" id="PS00041">
    <property type="entry name" value="HTH_ARAC_FAMILY_1"/>
    <property type="match status" value="1"/>
</dbReference>
<dbReference type="SUPFAM" id="SSF46689">
    <property type="entry name" value="Homeodomain-like"/>
    <property type="match status" value="2"/>
</dbReference>
<proteinExistence type="predicted"/>
<dbReference type="SMART" id="SM00342">
    <property type="entry name" value="HTH_ARAC"/>
    <property type="match status" value="1"/>
</dbReference>
<evidence type="ECO:0000313" key="6">
    <source>
        <dbReference type="EMBL" id="TLS52126.1"/>
    </source>
</evidence>
<dbReference type="PANTHER" id="PTHR43280:SF2">
    <property type="entry name" value="HTH-TYPE TRANSCRIPTIONAL REGULATOR EXSA"/>
    <property type="match status" value="1"/>
</dbReference>
<dbReference type="Gene3D" id="1.10.10.60">
    <property type="entry name" value="Homeodomain-like"/>
    <property type="match status" value="2"/>
</dbReference>
<keyword evidence="4" id="KW-0472">Membrane</keyword>
<dbReference type="Proteomes" id="UP000309676">
    <property type="component" value="Unassembled WGS sequence"/>
</dbReference>
<dbReference type="OrthoDB" id="2515823at2"/>
<feature type="transmembrane region" description="Helical" evidence="4">
    <location>
        <begin position="21"/>
        <end position="40"/>
    </location>
</feature>
<dbReference type="PROSITE" id="PS01124">
    <property type="entry name" value="HTH_ARAC_FAMILY_2"/>
    <property type="match status" value="1"/>
</dbReference>
<dbReference type="EMBL" id="VCIW01000006">
    <property type="protein sequence ID" value="TLS52126.1"/>
    <property type="molecule type" value="Genomic_DNA"/>
</dbReference>